<dbReference type="InterPro" id="IPR025359">
    <property type="entry name" value="SduA_C"/>
</dbReference>
<keyword evidence="3" id="KW-1185">Reference proteome</keyword>
<gene>
    <name evidence="2" type="ORF">OG375_28345</name>
</gene>
<dbReference type="Pfam" id="PF04555">
    <property type="entry name" value="XhoI"/>
    <property type="match status" value="1"/>
</dbReference>
<organism evidence="2 3">
    <name type="scientific">Micromonospora zamorensis</name>
    <dbReference type="NCBI Taxonomy" id="709883"/>
    <lineage>
        <taxon>Bacteria</taxon>
        <taxon>Bacillati</taxon>
        <taxon>Actinomycetota</taxon>
        <taxon>Actinomycetes</taxon>
        <taxon>Micromonosporales</taxon>
        <taxon>Micromonosporaceae</taxon>
        <taxon>Micromonospora</taxon>
    </lineage>
</organism>
<proteinExistence type="predicted"/>
<sequence>MTDDPATHAIRAFWQDRQAPTAERRLTSGGDAITGLLTAMLVRHGVSQEAVRPRQAPKLPGGYGLVNRRWDLLVVDDELPIAVIEVKALIGASIGNNMRNRQEEIVAVATDFARTYRLPQVQEVKPFVGLVLIVEDNEVSARLRRSPEPTAGTSAMSYQEQIRTFLGRIVKDGLYDAVWFVVTAPPPDFTVAEPDDAFGFEHFSRTAAERIRQIRAADDDVTAFGKTLAGRADIEDILSGITSTPRGLSAAEASVIQRRRDVVARLQILALEPATTESAMQAAISRNYWLFGGQYIAMAPRSIVPLDQYDIPLVSADGSLHVVELKGPAVRLVREHRGSLIVADEVHEAVSQCLNYLRSLDETGATLQTLRQNEGRPAYDFRRSRATVIIGHPDRAATDTVSRTRIEQTIRSYNAHLSRIQVLTYADLLDGAERALRFEEESLD</sequence>
<evidence type="ECO:0000313" key="2">
    <source>
        <dbReference type="EMBL" id="WUI81755.1"/>
    </source>
</evidence>
<evidence type="ECO:0000259" key="1">
    <source>
        <dbReference type="Pfam" id="PF14082"/>
    </source>
</evidence>
<protein>
    <submittedName>
        <fullName evidence="2">DUF4263 domain-containing protein</fullName>
    </submittedName>
</protein>
<feature type="domain" description="Shedu protein SduA C-terminal" evidence="1">
    <location>
        <begin position="275"/>
        <end position="429"/>
    </location>
</feature>
<name>A0ABZ1PDZ4_9ACTN</name>
<reference evidence="2 3" key="1">
    <citation type="submission" date="2022-10" db="EMBL/GenBank/DDBJ databases">
        <title>The complete genomes of actinobacterial strains from the NBC collection.</title>
        <authorList>
            <person name="Joergensen T.S."/>
            <person name="Alvarez Arevalo M."/>
            <person name="Sterndorff E.B."/>
            <person name="Faurdal D."/>
            <person name="Vuksanovic O."/>
            <person name="Mourched A.-S."/>
            <person name="Charusanti P."/>
            <person name="Shaw S."/>
            <person name="Blin K."/>
            <person name="Weber T."/>
        </authorList>
    </citation>
    <scope>NUCLEOTIDE SEQUENCE [LARGE SCALE GENOMIC DNA]</scope>
    <source>
        <strain evidence="2 3">NBC_00396</strain>
    </source>
</reference>
<dbReference type="EMBL" id="CP107941">
    <property type="protein sequence ID" value="WUI81755.1"/>
    <property type="molecule type" value="Genomic_DNA"/>
</dbReference>
<dbReference type="Proteomes" id="UP001346877">
    <property type="component" value="Chromosome"/>
</dbReference>
<evidence type="ECO:0000313" key="3">
    <source>
        <dbReference type="Proteomes" id="UP001346877"/>
    </source>
</evidence>
<dbReference type="RefSeq" id="WP_328369037.1">
    <property type="nucleotide sequence ID" value="NZ_CP107936.1"/>
</dbReference>
<dbReference type="InterPro" id="IPR007636">
    <property type="entry name" value="Restrct_endonuc_II_XhoI"/>
</dbReference>
<accession>A0ABZ1PDZ4</accession>
<dbReference type="Pfam" id="PF14082">
    <property type="entry name" value="SduA_C"/>
    <property type="match status" value="1"/>
</dbReference>